<evidence type="ECO:0000256" key="6">
    <source>
        <dbReference type="SAM" id="MobiDB-lite"/>
    </source>
</evidence>
<dbReference type="OrthoDB" id="66546at2759"/>
<dbReference type="EMBL" id="CH954260">
    <property type="protein sequence ID" value="EDV45651.2"/>
    <property type="molecule type" value="Genomic_DNA"/>
</dbReference>
<evidence type="ECO:0000256" key="3">
    <source>
        <dbReference type="ARBA" id="ARBA00022490"/>
    </source>
</evidence>
<reference evidence="8 9" key="2">
    <citation type="journal article" date="2008" name="Bioinformatics">
        <title>Assembly reconciliation.</title>
        <authorList>
            <person name="Zimin A.V."/>
            <person name="Smith D.R."/>
            <person name="Sutton G."/>
            <person name="Yorke J.A."/>
        </authorList>
    </citation>
    <scope>NUCLEOTIDE SEQUENCE [LARGE SCALE GENOMIC DNA]</scope>
    <source>
        <strain evidence="8 9">TSC#14021-0224.01</strain>
    </source>
</reference>
<evidence type="ECO:0000256" key="4">
    <source>
        <dbReference type="ARBA" id="ARBA00022701"/>
    </source>
</evidence>
<feature type="compositionally biased region" description="Polar residues" evidence="6">
    <location>
        <begin position="518"/>
        <end position="538"/>
    </location>
</feature>
<evidence type="ECO:0000313" key="9">
    <source>
        <dbReference type="Proteomes" id="UP000008711"/>
    </source>
</evidence>
<dbReference type="Pfam" id="PF04130">
    <property type="entry name" value="GCP_C_terminal"/>
    <property type="match status" value="1"/>
</dbReference>
<feature type="compositionally biased region" description="Basic and acidic residues" evidence="6">
    <location>
        <begin position="505"/>
        <end position="516"/>
    </location>
</feature>
<dbReference type="eggNOG" id="KOG2000">
    <property type="taxonomic scope" value="Eukaryota"/>
</dbReference>
<dbReference type="HOGENOM" id="CLU_001997_0_0_1"/>
<gene>
    <name evidence="8" type="primary">Dere\GG12569</name>
    <name evidence="8" type="synonym">dere_GLEANR_12602</name>
    <name evidence="8" type="synonym">GG12569</name>
    <name evidence="8" type="ORF">Dere_GG12569</name>
</gene>
<dbReference type="InterPro" id="IPR042241">
    <property type="entry name" value="GCP_C_sf"/>
</dbReference>
<evidence type="ECO:0000256" key="1">
    <source>
        <dbReference type="ARBA" id="ARBA00004245"/>
    </source>
</evidence>
<dbReference type="Gene3D" id="1.20.120.1900">
    <property type="entry name" value="Gamma-tubulin complex, C-terminal domain"/>
    <property type="match status" value="1"/>
</dbReference>
<evidence type="ECO:0000313" key="8">
    <source>
        <dbReference type="EMBL" id="EDV45651.2"/>
    </source>
</evidence>
<accession>B3PA70</accession>
<protein>
    <recommendedName>
        <fullName evidence="7">Gamma tubulin complex component C-terminal domain-containing protein</fullName>
    </recommendedName>
</protein>
<dbReference type="GO" id="GO:0043015">
    <property type="term" value="F:gamma-tubulin binding"/>
    <property type="evidence" value="ECO:0007669"/>
    <property type="project" value="InterPro"/>
</dbReference>
<keyword evidence="9" id="KW-1185">Reference proteome</keyword>
<evidence type="ECO:0000256" key="5">
    <source>
        <dbReference type="ARBA" id="ARBA00023212"/>
    </source>
</evidence>
<dbReference type="InterPro" id="IPR040457">
    <property type="entry name" value="GCP_C"/>
</dbReference>
<organism evidence="8 9">
    <name type="scientific">Drosophila erecta</name>
    <name type="common">Fruit fly</name>
    <dbReference type="NCBI Taxonomy" id="7220"/>
    <lineage>
        <taxon>Eukaryota</taxon>
        <taxon>Metazoa</taxon>
        <taxon>Ecdysozoa</taxon>
        <taxon>Arthropoda</taxon>
        <taxon>Hexapoda</taxon>
        <taxon>Insecta</taxon>
        <taxon>Pterygota</taxon>
        <taxon>Neoptera</taxon>
        <taxon>Endopterygota</taxon>
        <taxon>Diptera</taxon>
        <taxon>Brachycera</taxon>
        <taxon>Muscomorpha</taxon>
        <taxon>Ephydroidea</taxon>
        <taxon>Drosophilidae</taxon>
        <taxon>Drosophila</taxon>
        <taxon>Sophophora</taxon>
    </lineage>
</organism>
<dbReference type="GO" id="GO:0005874">
    <property type="term" value="C:microtubule"/>
    <property type="evidence" value="ECO:0007669"/>
    <property type="project" value="UniProtKB-KW"/>
</dbReference>
<keyword evidence="5" id="KW-0206">Cytoskeleton</keyword>
<proteinExistence type="inferred from homology"/>
<comment type="subcellular location">
    <subcellularLocation>
        <location evidence="1">Cytoplasm</location>
        <location evidence="1">Cytoskeleton</location>
    </subcellularLocation>
</comment>
<name>B3PA70_DROER</name>
<feature type="region of interest" description="Disordered" evidence="6">
    <location>
        <begin position="505"/>
        <end position="538"/>
    </location>
</feature>
<feature type="domain" description="Gamma tubulin complex component C-terminal" evidence="7">
    <location>
        <begin position="1100"/>
        <end position="1404"/>
    </location>
</feature>
<keyword evidence="3" id="KW-0963">Cytoplasm</keyword>
<evidence type="ECO:0000259" key="7">
    <source>
        <dbReference type="Pfam" id="PF04130"/>
    </source>
</evidence>
<evidence type="ECO:0000256" key="2">
    <source>
        <dbReference type="ARBA" id="ARBA00010337"/>
    </source>
</evidence>
<dbReference type="Proteomes" id="UP000008711">
    <property type="component" value="Unassembled WGS sequence"/>
</dbReference>
<comment type="similarity">
    <text evidence="2">Belongs to the TUBGCP family.</text>
</comment>
<reference evidence="8 9" key="1">
    <citation type="journal article" date="2007" name="Nature">
        <title>Evolution of genes and genomes on the Drosophila phylogeny.</title>
        <authorList>
            <consortium name="Drosophila 12 Genomes Consortium"/>
            <person name="Clark A.G."/>
            <person name="Eisen M.B."/>
            <person name="Smith D.R."/>
            <person name="Bergman C.M."/>
            <person name="Oliver B."/>
            <person name="Markow T.A."/>
            <person name="Kaufman T.C."/>
            <person name="Kellis M."/>
            <person name="Gelbart W."/>
            <person name="Iyer V.N."/>
            <person name="Pollard D.A."/>
            <person name="Sackton T.B."/>
            <person name="Larracuente A.M."/>
            <person name="Singh N.D."/>
            <person name="Abad J.P."/>
            <person name="Abt D.N."/>
            <person name="Adryan B."/>
            <person name="Aguade M."/>
            <person name="Akashi H."/>
            <person name="Anderson W.W."/>
            <person name="Aquadro C.F."/>
            <person name="Ardell D.H."/>
            <person name="Arguello R."/>
            <person name="Artieri C.G."/>
            <person name="Barbash D.A."/>
            <person name="Barker D."/>
            <person name="Barsanti P."/>
            <person name="Batterham P."/>
            <person name="Batzoglou S."/>
            <person name="Begun D."/>
            <person name="Bhutkar A."/>
            <person name="Blanco E."/>
            <person name="Bosak S.A."/>
            <person name="Bradley R.K."/>
            <person name="Brand A.D."/>
            <person name="Brent M.R."/>
            <person name="Brooks A.N."/>
            <person name="Brown R.H."/>
            <person name="Butlin R.K."/>
            <person name="Caggese C."/>
            <person name="Calvi B.R."/>
            <person name="Bernardo de Carvalho A."/>
            <person name="Caspi A."/>
            <person name="Castrezana S."/>
            <person name="Celniker S.E."/>
            <person name="Chang J.L."/>
            <person name="Chapple C."/>
            <person name="Chatterji S."/>
            <person name="Chinwalla A."/>
            <person name="Civetta A."/>
            <person name="Clifton S.W."/>
            <person name="Comeron J.M."/>
            <person name="Costello J.C."/>
            <person name="Coyne J.A."/>
            <person name="Daub J."/>
            <person name="David R.G."/>
            <person name="Delcher A.L."/>
            <person name="Delehaunty K."/>
            <person name="Do C.B."/>
            <person name="Ebling H."/>
            <person name="Edwards K."/>
            <person name="Eickbush T."/>
            <person name="Evans J.D."/>
            <person name="Filipski A."/>
            <person name="Findeiss S."/>
            <person name="Freyhult E."/>
            <person name="Fulton L."/>
            <person name="Fulton R."/>
            <person name="Garcia A.C."/>
            <person name="Gardiner A."/>
            <person name="Garfield D.A."/>
            <person name="Garvin B.E."/>
            <person name="Gibson G."/>
            <person name="Gilbert D."/>
            <person name="Gnerre S."/>
            <person name="Godfrey J."/>
            <person name="Good R."/>
            <person name="Gotea V."/>
            <person name="Gravely B."/>
            <person name="Greenberg A.J."/>
            <person name="Griffiths-Jones S."/>
            <person name="Gross S."/>
            <person name="Guigo R."/>
            <person name="Gustafson E.A."/>
            <person name="Haerty W."/>
            <person name="Hahn M.W."/>
            <person name="Halligan D.L."/>
            <person name="Halpern A.L."/>
            <person name="Halter G.M."/>
            <person name="Han M.V."/>
            <person name="Heger A."/>
            <person name="Hillier L."/>
            <person name="Hinrichs A.S."/>
            <person name="Holmes I."/>
            <person name="Hoskins R.A."/>
            <person name="Hubisz M.J."/>
            <person name="Hultmark D."/>
            <person name="Huntley M.A."/>
            <person name="Jaffe D.B."/>
            <person name="Jagadeeshan S."/>
            <person name="Jeck W.R."/>
            <person name="Johnson J."/>
            <person name="Jones C.D."/>
            <person name="Jordan W.C."/>
            <person name="Karpen G.H."/>
            <person name="Kataoka E."/>
            <person name="Keightley P.D."/>
            <person name="Kheradpour P."/>
            <person name="Kirkness E.F."/>
            <person name="Koerich L.B."/>
            <person name="Kristiansen K."/>
            <person name="Kudrna D."/>
            <person name="Kulathinal R.J."/>
            <person name="Kumar S."/>
            <person name="Kwok R."/>
            <person name="Lander E."/>
            <person name="Langley C.H."/>
            <person name="Lapoint R."/>
            <person name="Lazzaro B.P."/>
            <person name="Lee S.J."/>
            <person name="Levesque L."/>
            <person name="Li R."/>
            <person name="Lin C.F."/>
            <person name="Lin M.F."/>
            <person name="Lindblad-Toh K."/>
            <person name="Llopart A."/>
            <person name="Long M."/>
            <person name="Low L."/>
            <person name="Lozovsky E."/>
            <person name="Lu J."/>
            <person name="Luo M."/>
            <person name="Machado C.A."/>
            <person name="Makalowski W."/>
            <person name="Marzo M."/>
            <person name="Matsuda M."/>
            <person name="Matzkin L."/>
            <person name="McAllister B."/>
            <person name="McBride C.S."/>
            <person name="McKernan B."/>
            <person name="McKernan K."/>
            <person name="Mendez-Lago M."/>
            <person name="Minx P."/>
            <person name="Mollenhauer M.U."/>
            <person name="Montooth K."/>
            <person name="Mount S.M."/>
            <person name="Mu X."/>
            <person name="Myers E."/>
            <person name="Negre B."/>
            <person name="Newfeld S."/>
            <person name="Nielsen R."/>
            <person name="Noor M.A."/>
            <person name="O'Grady P."/>
            <person name="Pachter L."/>
            <person name="Papaceit M."/>
            <person name="Parisi M.J."/>
            <person name="Parisi M."/>
            <person name="Parts L."/>
            <person name="Pedersen J.S."/>
            <person name="Pesole G."/>
            <person name="Phillippy A.M."/>
            <person name="Ponting C.P."/>
            <person name="Pop M."/>
            <person name="Porcelli D."/>
            <person name="Powell J.R."/>
            <person name="Prohaska S."/>
            <person name="Pruitt K."/>
            <person name="Puig M."/>
            <person name="Quesneville H."/>
            <person name="Ram K.R."/>
            <person name="Rand D."/>
            <person name="Rasmussen M.D."/>
            <person name="Reed L.K."/>
            <person name="Reenan R."/>
            <person name="Reily A."/>
            <person name="Remington K.A."/>
            <person name="Rieger T.T."/>
            <person name="Ritchie M.G."/>
            <person name="Robin C."/>
            <person name="Rogers Y.H."/>
            <person name="Rohde C."/>
            <person name="Rozas J."/>
            <person name="Rubenfield M.J."/>
            <person name="Ruiz A."/>
            <person name="Russo S."/>
            <person name="Salzberg S.L."/>
            <person name="Sanchez-Gracia A."/>
            <person name="Saranga D.J."/>
            <person name="Sato H."/>
            <person name="Schaeffer S.W."/>
            <person name="Schatz M.C."/>
            <person name="Schlenke T."/>
            <person name="Schwartz R."/>
            <person name="Segarra C."/>
            <person name="Singh R.S."/>
            <person name="Sirot L."/>
            <person name="Sirota M."/>
            <person name="Sisneros N.B."/>
            <person name="Smith C.D."/>
            <person name="Smith T.F."/>
            <person name="Spieth J."/>
            <person name="Stage D.E."/>
            <person name="Stark A."/>
            <person name="Stephan W."/>
            <person name="Strausberg R.L."/>
            <person name="Strempel S."/>
            <person name="Sturgill D."/>
            <person name="Sutton G."/>
            <person name="Sutton G.G."/>
            <person name="Tao W."/>
            <person name="Teichmann S."/>
            <person name="Tobari Y.N."/>
            <person name="Tomimura Y."/>
            <person name="Tsolas J.M."/>
            <person name="Valente V.L."/>
            <person name="Venter E."/>
            <person name="Venter J.C."/>
            <person name="Vicario S."/>
            <person name="Vieira F.G."/>
            <person name="Vilella A.J."/>
            <person name="Villasante A."/>
            <person name="Walenz B."/>
            <person name="Wang J."/>
            <person name="Wasserman M."/>
            <person name="Watts T."/>
            <person name="Wilson D."/>
            <person name="Wilson R.K."/>
            <person name="Wing R.A."/>
            <person name="Wolfner M.F."/>
            <person name="Wong A."/>
            <person name="Wong G.K."/>
            <person name="Wu C.I."/>
            <person name="Wu G."/>
            <person name="Yamamoto D."/>
            <person name="Yang H.P."/>
            <person name="Yang S.P."/>
            <person name="Yorke J.A."/>
            <person name="Yoshida K."/>
            <person name="Zdobnov E."/>
            <person name="Zhang P."/>
            <person name="Zhang Y."/>
            <person name="Zimin A.V."/>
            <person name="Baldwin J."/>
            <person name="Abdouelleil A."/>
            <person name="Abdulkadir J."/>
            <person name="Abebe A."/>
            <person name="Abera B."/>
            <person name="Abreu J."/>
            <person name="Acer S.C."/>
            <person name="Aftuck L."/>
            <person name="Alexander A."/>
            <person name="An P."/>
            <person name="Anderson E."/>
            <person name="Anderson S."/>
            <person name="Arachi H."/>
            <person name="Azer M."/>
            <person name="Bachantsang P."/>
            <person name="Barry A."/>
            <person name="Bayul T."/>
            <person name="Berlin A."/>
            <person name="Bessette D."/>
            <person name="Bloom T."/>
            <person name="Blye J."/>
            <person name="Boguslavskiy L."/>
            <person name="Bonnet C."/>
            <person name="Boukhgalter B."/>
            <person name="Bourzgui I."/>
            <person name="Brown A."/>
            <person name="Cahill P."/>
            <person name="Channer S."/>
            <person name="Cheshatsang Y."/>
            <person name="Chuda L."/>
            <person name="Citroen M."/>
            <person name="Collymore A."/>
            <person name="Cooke P."/>
            <person name="Costello M."/>
            <person name="D'Aco K."/>
            <person name="Daza R."/>
            <person name="De Haan G."/>
            <person name="DeGray S."/>
            <person name="DeMaso C."/>
            <person name="Dhargay N."/>
            <person name="Dooley K."/>
            <person name="Dooley E."/>
            <person name="Doricent M."/>
            <person name="Dorje P."/>
            <person name="Dorjee K."/>
            <person name="Dupes A."/>
            <person name="Elong R."/>
            <person name="Falk J."/>
            <person name="Farina A."/>
            <person name="Faro S."/>
            <person name="Ferguson D."/>
            <person name="Fisher S."/>
            <person name="Foley C.D."/>
            <person name="Franke A."/>
            <person name="Friedrich D."/>
            <person name="Gadbois L."/>
            <person name="Gearin G."/>
            <person name="Gearin C.R."/>
            <person name="Giannoukos G."/>
            <person name="Goode T."/>
            <person name="Graham J."/>
            <person name="Grandbois E."/>
            <person name="Grewal S."/>
            <person name="Gyaltsen K."/>
            <person name="Hafez N."/>
            <person name="Hagos B."/>
            <person name="Hall J."/>
            <person name="Henson C."/>
            <person name="Hollinger A."/>
            <person name="Honan T."/>
            <person name="Huard M.D."/>
            <person name="Hughes L."/>
            <person name="Hurhula B."/>
            <person name="Husby M.E."/>
            <person name="Kamat A."/>
            <person name="Kanga B."/>
            <person name="Kashin S."/>
            <person name="Khazanovich D."/>
            <person name="Kisner P."/>
            <person name="Lance K."/>
            <person name="Lara M."/>
            <person name="Lee W."/>
            <person name="Lennon N."/>
            <person name="Letendre F."/>
            <person name="LeVine R."/>
            <person name="Lipovsky A."/>
            <person name="Liu X."/>
            <person name="Liu J."/>
            <person name="Liu S."/>
            <person name="Lokyitsang T."/>
            <person name="Lokyitsang Y."/>
            <person name="Lubonja R."/>
            <person name="Lui A."/>
            <person name="MacDonald P."/>
            <person name="Magnisalis V."/>
            <person name="Maru K."/>
            <person name="Matthews C."/>
            <person name="McCusker W."/>
            <person name="McDonough S."/>
            <person name="Mehta T."/>
            <person name="Meldrim J."/>
            <person name="Meneus L."/>
            <person name="Mihai O."/>
            <person name="Mihalev A."/>
            <person name="Mihova T."/>
            <person name="Mittelman R."/>
            <person name="Mlenga V."/>
            <person name="Montmayeur A."/>
            <person name="Mulrain L."/>
            <person name="Navidi A."/>
            <person name="Naylor J."/>
            <person name="Negash T."/>
            <person name="Nguyen T."/>
            <person name="Nguyen N."/>
            <person name="Nicol R."/>
            <person name="Norbu C."/>
            <person name="Norbu N."/>
            <person name="Novod N."/>
            <person name="O'Neill B."/>
            <person name="Osman S."/>
            <person name="Markiewicz E."/>
            <person name="Oyono O.L."/>
            <person name="Patti C."/>
            <person name="Phunkhang P."/>
            <person name="Pierre F."/>
            <person name="Priest M."/>
            <person name="Raghuraman S."/>
            <person name="Rege F."/>
            <person name="Reyes R."/>
            <person name="Rise C."/>
            <person name="Rogov P."/>
            <person name="Ross K."/>
            <person name="Ryan E."/>
            <person name="Settipalli S."/>
            <person name="Shea T."/>
            <person name="Sherpa N."/>
            <person name="Shi L."/>
            <person name="Shih D."/>
            <person name="Sparrow T."/>
            <person name="Spaulding J."/>
            <person name="Stalker J."/>
            <person name="Stange-Thomann N."/>
            <person name="Stavropoulos S."/>
            <person name="Stone C."/>
            <person name="Strader C."/>
            <person name="Tesfaye S."/>
            <person name="Thomson T."/>
            <person name="Thoulutsang Y."/>
            <person name="Thoulutsang D."/>
            <person name="Topham K."/>
            <person name="Topping I."/>
            <person name="Tsamla T."/>
            <person name="Vassiliev H."/>
            <person name="Vo A."/>
            <person name="Wangchuk T."/>
            <person name="Wangdi T."/>
            <person name="Weiand M."/>
            <person name="Wilkinson J."/>
            <person name="Wilson A."/>
            <person name="Yadav S."/>
            <person name="Young G."/>
            <person name="Yu Q."/>
            <person name="Zembek L."/>
            <person name="Zhong D."/>
            <person name="Zimmer A."/>
            <person name="Zwirko Z."/>
            <person name="Jaffe D.B."/>
            <person name="Alvarez P."/>
            <person name="Brockman W."/>
            <person name="Butler J."/>
            <person name="Chin C."/>
            <person name="Gnerre S."/>
            <person name="Grabherr M."/>
            <person name="Kleber M."/>
            <person name="Mauceli E."/>
            <person name="MacCallum I."/>
        </authorList>
    </citation>
    <scope>NUCLEOTIDE SEQUENCE [LARGE SCALE GENOMIC DNA]</scope>
    <source>
        <strain evidence="8 9">TSC#14021-0224.01</strain>
    </source>
</reference>
<keyword evidence="4" id="KW-0493">Microtubule</keyword>
<sequence>METQPIKIALDEEMADIFKQATGEDGNAEAYDLHMGILELSVSLRNINHDVEKSVNFLAKSDTTFNSSQELVFLNDFRMQFKLLQHGKDPEERTLHETRGDLFMRLYKELVDIEPNEIKRCEYLAFFYDLFESVKPKLSGPQESFTYRMELIDRMHGQVQCILERLSRTQNAKEISSASKVNIYLESKIVPNEVDTKSSSRIVGMNEEKCNRDKKVELRKVHTEKLHVEGFSVIESYREIINCPLEGIRFDDVITLVTYKNLRSEPKDPKPSKNDFQMESISPDVHENNFSIASHEDSAYISFMDRVFLSVNDSFACKETISSVEPVEKSIRNLESCSENNFVLVSSVFNEKGTDKNDELPKELKVSKSSLNKDLIFDRRDVENIVPFTIEKDRIGHKISINSEFKLYDSHSCPKTTQPFNYNTTATCSTKSSYKGACKIPIGIHSCNFPLKKSAGTLSGSKFDKPTQSNLEKMKDLFVDYKKKLDSINEVLEKQLPDTENKFKTLSEPEKMEADGKSTLQKKNLKSPTVSTKSEDQSLNQLRQAVSDIKMNILKEVDKSLELTHKNSSHILLSKPSREIAKNEPKNLFRNSRFTDVLRWQYPRNIYPPKDSVNKILQNKSCKSNYSSVSSKKVSSNANPRNKLDKPMSKLYKKRKCNVTEATSVESEFIRKSRPKWHHQRYVIAAPRVIIKSFKSNPAYEWVPDDPNAPDLYEQLDQFFEITGHKKYCAGCETITASIQAKLSQVLQRVIREAPEDVNFPDLITIVGKGKLEQLLTRKEKTVYESLRWQARDKGDQDLSAESLFTDALHGMMGYGSPHLKVSPLTGRLLLCSPQHQKSISESYLLLTVGHLGYFYRELKGHQVMLAEQGDTAVALRKCLQKYLLNFHQFYEAQKRNPCSLLSLYQSTRDFQLQFEWLLEVFNNVQKAKSAVVSLYEESRRRTGYQRNLLLKWLRVVIQPFIFNLYQWLLNGRLPSANLDKFLIEQTKSSKIEEFWQNRYCITEFFSGIFDPQLSEILLSVGKTLKYSDKYLAINVETCLPRKKLRCMLLETFDQFFRHGDQEPLYNFVRKLHLEISCKVLKHLRKIKTSPEHLFSELHKYIMLTDHEFTNEFLKMFEPILSDTESSFNIQLFNEMKDKMLHKPVPDIYIDKSQSEGSRCWSMLILRWKMPVHWKALLGGDSKEYEAIFSAMWRFHYVYYVLCERVHRQQMQFRNRIEFKYFEDLNETFKCFSKLINACMRLMSVLREYFFNHLLEPAFAKLLLACKHANTVDQLLDANRKYLRTIMFGSLQEKNLRKSHQYLERLYDLILKLDDKQQKFLKLSQNSVDYVIKVRAHKPQSIVSNFYRERMLQFRWTCQNYSDVIKEMRDQFDLTMISFLFSLHLAADDSLRRLAKRLDPECYYMDKDNRLGLVQFFEFKRKTQKN</sequence>